<protein>
    <recommendedName>
        <fullName evidence="3">Zn(2)-C6 fungal-type domain-containing protein</fullName>
    </recommendedName>
</protein>
<dbReference type="InterPro" id="IPR036864">
    <property type="entry name" value="Zn2-C6_fun-type_DNA-bd_sf"/>
</dbReference>
<dbReference type="PROSITE" id="PS50048">
    <property type="entry name" value="ZN2_CY6_FUNGAL_2"/>
    <property type="match status" value="1"/>
</dbReference>
<dbReference type="EMBL" id="LFZN01000132">
    <property type="protein sequence ID" value="KXS97831.1"/>
    <property type="molecule type" value="Genomic_DNA"/>
</dbReference>
<reference evidence="4 5" key="1">
    <citation type="submission" date="2015-07" db="EMBL/GenBank/DDBJ databases">
        <title>Comparative genomics of the Sigatoka disease complex on banana suggests a link between parallel evolutionary changes in Pseudocercospora fijiensis and Pseudocercospora eumusae and increased virulence on the banana host.</title>
        <authorList>
            <person name="Chang T.-C."/>
            <person name="Salvucci A."/>
            <person name="Crous P.W."/>
            <person name="Stergiopoulos I."/>
        </authorList>
    </citation>
    <scope>NUCLEOTIDE SEQUENCE [LARGE SCALE GENOMIC DNA]</scope>
    <source>
        <strain evidence="4 5">CBS 114824</strain>
    </source>
</reference>
<keyword evidence="5" id="KW-1185">Reference proteome</keyword>
<dbReference type="SUPFAM" id="SSF57701">
    <property type="entry name" value="Zn2/Cys6 DNA-binding domain"/>
    <property type="match status" value="1"/>
</dbReference>
<keyword evidence="1" id="KW-0539">Nucleus</keyword>
<gene>
    <name evidence="4" type="ORF">AC578_10527</name>
</gene>
<feature type="domain" description="Zn(2)-C6 fungal-type" evidence="3">
    <location>
        <begin position="10"/>
        <end position="38"/>
    </location>
</feature>
<dbReference type="EMBL" id="LFZN01000132">
    <property type="protein sequence ID" value="KXS97830.1"/>
    <property type="molecule type" value="Genomic_DNA"/>
</dbReference>
<evidence type="ECO:0000313" key="4">
    <source>
        <dbReference type="EMBL" id="KXS97831.1"/>
    </source>
</evidence>
<proteinExistence type="predicted"/>
<dbReference type="PANTHER" id="PTHR38791:SF5">
    <property type="entry name" value="TRANSCRIPTION FACTOR DBAG-RELATED"/>
    <property type="match status" value="1"/>
</dbReference>
<evidence type="ECO:0000259" key="3">
    <source>
        <dbReference type="PROSITE" id="PS50048"/>
    </source>
</evidence>
<dbReference type="PANTHER" id="PTHR38791">
    <property type="entry name" value="ZN(II)2CYS6 TRANSCRIPTION FACTOR (EUROFUNG)-RELATED-RELATED"/>
    <property type="match status" value="1"/>
</dbReference>
<dbReference type="Gene3D" id="4.10.240.10">
    <property type="entry name" value="Zn(2)-C6 fungal-type DNA-binding domain"/>
    <property type="match status" value="1"/>
</dbReference>
<dbReference type="Proteomes" id="UP000070133">
    <property type="component" value="Unassembled WGS sequence"/>
</dbReference>
<accession>A0A139H5Y3</accession>
<dbReference type="CDD" id="cd00067">
    <property type="entry name" value="GAL4"/>
    <property type="match status" value="1"/>
</dbReference>
<dbReference type="InterPro" id="IPR053175">
    <property type="entry name" value="DHMBA_Reg_Transcription_Factor"/>
</dbReference>
<dbReference type="InterPro" id="IPR001138">
    <property type="entry name" value="Zn2Cys6_DnaBD"/>
</dbReference>
<evidence type="ECO:0000313" key="5">
    <source>
        <dbReference type="Proteomes" id="UP000070133"/>
    </source>
</evidence>
<sequence length="544" mass="60224">MPFRGRPSRGCETCRRRKIKCDLREGGCEKCEKAGWQCEGYRDITNLMFHDESAKTKAKVTAEQGARRRQARSAKSSSPASRSAASSASTSPALSPKAMPSSTELVAASPPPEPTMAPAIDDMAIGYFFDKYVFRYGDKRDHWYIEDGNGCLLAAIKALGTAGVIKRTGAGPSADPEARKHYLTALQLTNSALRSQEDVKRDSTLLAIVILGIFEAVSGFQKSLDTWRDHVNGAASLLQLRGRDQFNTQTGCRLYLQTVLNLIISCLSRRIPIPDHVRVVHKIAEQHIPDPKDSVWRFTIASMRLADLNARLLPGNFPVSSIQAPNIVEDALALYAEIESILADAPEDWRPQLIPGTGPVVYADYYYVFDSYLVAQMFCGMCSYRIMLIDILRKAVANCRTTGYKLPPQQLEQVQYCLGSLKQLQMAILAVVPQHLGDRFEIVHSKPPGEKQNRTWTGLQIRDHNPFRGNYSEGLELPFVRMAGGFQIQFPVFTVGASDPPGGPIRTWVIGVLKLLGKSIGIQQAFVLASQLEGVQRPPWDISD</sequence>
<feature type="region of interest" description="Disordered" evidence="2">
    <location>
        <begin position="58"/>
        <end position="114"/>
    </location>
</feature>
<dbReference type="GO" id="GO:0000981">
    <property type="term" value="F:DNA-binding transcription factor activity, RNA polymerase II-specific"/>
    <property type="evidence" value="ECO:0007669"/>
    <property type="project" value="InterPro"/>
</dbReference>
<dbReference type="AlphaFoldDB" id="A0A139H5Y3"/>
<dbReference type="SMART" id="SM00066">
    <property type="entry name" value="GAL4"/>
    <property type="match status" value="1"/>
</dbReference>
<dbReference type="OrthoDB" id="2991872at2759"/>
<dbReference type="InterPro" id="IPR021858">
    <property type="entry name" value="Fun_TF"/>
</dbReference>
<evidence type="ECO:0000256" key="2">
    <source>
        <dbReference type="SAM" id="MobiDB-lite"/>
    </source>
</evidence>
<dbReference type="STRING" id="321146.A0A139H5Y3"/>
<feature type="compositionally biased region" description="Low complexity" evidence="2">
    <location>
        <begin position="73"/>
        <end position="98"/>
    </location>
</feature>
<name>A0A139H5Y3_9PEZI</name>
<dbReference type="CDD" id="cd12148">
    <property type="entry name" value="fungal_TF_MHR"/>
    <property type="match status" value="1"/>
</dbReference>
<organism evidence="4 5">
    <name type="scientific">Pseudocercospora eumusae</name>
    <dbReference type="NCBI Taxonomy" id="321146"/>
    <lineage>
        <taxon>Eukaryota</taxon>
        <taxon>Fungi</taxon>
        <taxon>Dikarya</taxon>
        <taxon>Ascomycota</taxon>
        <taxon>Pezizomycotina</taxon>
        <taxon>Dothideomycetes</taxon>
        <taxon>Dothideomycetidae</taxon>
        <taxon>Mycosphaerellales</taxon>
        <taxon>Mycosphaerellaceae</taxon>
        <taxon>Pseudocercospora</taxon>
    </lineage>
</organism>
<dbReference type="Pfam" id="PF00172">
    <property type="entry name" value="Zn_clus"/>
    <property type="match status" value="1"/>
</dbReference>
<comment type="caution">
    <text evidence="4">The sequence shown here is derived from an EMBL/GenBank/DDBJ whole genome shotgun (WGS) entry which is preliminary data.</text>
</comment>
<dbReference type="Pfam" id="PF11951">
    <property type="entry name" value="Fungal_trans_2"/>
    <property type="match status" value="1"/>
</dbReference>
<evidence type="ECO:0000256" key="1">
    <source>
        <dbReference type="ARBA" id="ARBA00023242"/>
    </source>
</evidence>
<dbReference type="PROSITE" id="PS00463">
    <property type="entry name" value="ZN2_CY6_FUNGAL_1"/>
    <property type="match status" value="1"/>
</dbReference>
<dbReference type="GO" id="GO:0008270">
    <property type="term" value="F:zinc ion binding"/>
    <property type="evidence" value="ECO:0007669"/>
    <property type="project" value="InterPro"/>
</dbReference>